<evidence type="ECO:0000313" key="6">
    <source>
        <dbReference type="Proteomes" id="UP000611629"/>
    </source>
</evidence>
<keyword evidence="5" id="KW-0255">Endonuclease</keyword>
<accession>A0A974BN79</accession>
<organism evidence="5 6">
    <name type="scientific">Sedimentibacter hydroxybenzoicus DSM 7310</name>
    <dbReference type="NCBI Taxonomy" id="1123245"/>
    <lineage>
        <taxon>Bacteria</taxon>
        <taxon>Bacillati</taxon>
        <taxon>Bacillota</taxon>
        <taxon>Tissierellia</taxon>
        <taxon>Sedimentibacter</taxon>
    </lineage>
</organism>
<dbReference type="InterPro" id="IPR000055">
    <property type="entry name" value="Restrct_endonuc_typeI_TRD"/>
</dbReference>
<dbReference type="EMBL" id="JACBNQ010000028">
    <property type="protein sequence ID" value="NYB75770.1"/>
    <property type="molecule type" value="Genomic_DNA"/>
</dbReference>
<keyword evidence="5" id="KW-0540">Nuclease</keyword>
<evidence type="ECO:0000256" key="1">
    <source>
        <dbReference type="ARBA" id="ARBA00010923"/>
    </source>
</evidence>
<dbReference type="SUPFAM" id="SSF116734">
    <property type="entry name" value="DNA methylase specificity domain"/>
    <property type="match status" value="2"/>
</dbReference>
<evidence type="ECO:0000256" key="2">
    <source>
        <dbReference type="ARBA" id="ARBA00022747"/>
    </source>
</evidence>
<feature type="domain" description="Type I restriction modification DNA specificity" evidence="4">
    <location>
        <begin position="10"/>
        <end position="173"/>
    </location>
</feature>
<keyword evidence="2" id="KW-0680">Restriction system</keyword>
<dbReference type="RefSeq" id="WP_179239487.1">
    <property type="nucleotide sequence ID" value="NZ_JACBNQ010000028.1"/>
</dbReference>
<proteinExistence type="inferred from homology"/>
<dbReference type="GO" id="GO:0003677">
    <property type="term" value="F:DNA binding"/>
    <property type="evidence" value="ECO:0007669"/>
    <property type="project" value="UniProtKB-KW"/>
</dbReference>
<dbReference type="Gene3D" id="3.90.220.20">
    <property type="entry name" value="DNA methylase specificity domains"/>
    <property type="match status" value="2"/>
</dbReference>
<dbReference type="AlphaFoldDB" id="A0A974BN79"/>
<name>A0A974BN79_SEDHY</name>
<gene>
    <name evidence="5" type="ORF">HZF24_16595</name>
</gene>
<evidence type="ECO:0000256" key="3">
    <source>
        <dbReference type="ARBA" id="ARBA00023125"/>
    </source>
</evidence>
<comment type="similarity">
    <text evidence="1">Belongs to the type-I restriction system S methylase family.</text>
</comment>
<sequence>MYRCNLEDVDWREFFIGGDEGLFNITATRSGIDKNKLNVITGDTPYITRSEIDNGINLFITDEQNKKYKKDEGNVITIGLDTQTVFYQRNAFFTGQNIQVLRNSNLNRNNAMFIIPLIKIQMKKFNWGGNGATLTRLNRTKIVLPINEDGNPNWHFMEKFIREREEKQRQRLKDYYKDILLDLVISPEVLTDVEWGEFFIEETAEIVSGKDIYERERIDGNTPYITATASNNGIGYFVDNENTTKESECISVNRNGSVGYSFYHSYEALYGNDTRKLKPIKRNKYTSLFITYAITRQREKYGYGYKMGTGRLKRQKIMLPVLDGKIHYEYMENFVKNIEKKQIKNVLKYLDK</sequence>
<dbReference type="Proteomes" id="UP000611629">
    <property type="component" value="Unassembled WGS sequence"/>
</dbReference>
<keyword evidence="6" id="KW-1185">Reference proteome</keyword>
<comment type="caution">
    <text evidence="5">The sequence shown here is derived from an EMBL/GenBank/DDBJ whole genome shotgun (WGS) entry which is preliminary data.</text>
</comment>
<keyword evidence="5" id="KW-0378">Hydrolase</keyword>
<dbReference type="GO" id="GO:0004519">
    <property type="term" value="F:endonuclease activity"/>
    <property type="evidence" value="ECO:0007669"/>
    <property type="project" value="UniProtKB-KW"/>
</dbReference>
<dbReference type="GO" id="GO:0009307">
    <property type="term" value="P:DNA restriction-modification system"/>
    <property type="evidence" value="ECO:0007669"/>
    <property type="project" value="UniProtKB-KW"/>
</dbReference>
<keyword evidence="3" id="KW-0238">DNA-binding</keyword>
<protein>
    <submittedName>
        <fullName evidence="5">Restriction endonuclease subunit S</fullName>
    </submittedName>
</protein>
<evidence type="ECO:0000313" key="5">
    <source>
        <dbReference type="EMBL" id="NYB75770.1"/>
    </source>
</evidence>
<reference evidence="5" key="1">
    <citation type="submission" date="2020-07" db="EMBL/GenBank/DDBJ databases">
        <title>Genomic analysis of a strain of Sedimentibacter Hydroxybenzoicus DSM7310.</title>
        <authorList>
            <person name="Ma S."/>
        </authorList>
    </citation>
    <scope>NUCLEOTIDE SEQUENCE</scope>
    <source>
        <strain evidence="5">DSM 7310</strain>
    </source>
</reference>
<dbReference type="InterPro" id="IPR044946">
    <property type="entry name" value="Restrct_endonuc_typeI_TRD_sf"/>
</dbReference>
<evidence type="ECO:0000259" key="4">
    <source>
        <dbReference type="Pfam" id="PF01420"/>
    </source>
</evidence>
<feature type="domain" description="Type I restriction modification DNA specificity" evidence="4">
    <location>
        <begin position="193"/>
        <end position="348"/>
    </location>
</feature>
<dbReference type="Pfam" id="PF01420">
    <property type="entry name" value="Methylase_S"/>
    <property type="match status" value="2"/>
</dbReference>